<name>A0ABV4TY04_9GAMM</name>
<dbReference type="Proteomes" id="UP001575181">
    <property type="component" value="Unassembled WGS sequence"/>
</dbReference>
<evidence type="ECO:0000313" key="3">
    <source>
        <dbReference type="EMBL" id="MFA9462138.1"/>
    </source>
</evidence>
<accession>A0ABV4TY04</accession>
<dbReference type="EMBL" id="JBGUAW010000011">
    <property type="protein sequence ID" value="MFA9462138.1"/>
    <property type="molecule type" value="Genomic_DNA"/>
</dbReference>
<reference evidence="3 4" key="1">
    <citation type="submission" date="2024-08" db="EMBL/GenBank/DDBJ databases">
        <title>Whole-genome sequencing of halo(alkali)philic microorganisms from hypersaline lakes.</title>
        <authorList>
            <person name="Sorokin D.Y."/>
            <person name="Merkel A.Y."/>
            <person name="Messina E."/>
            <person name="Yakimov M."/>
        </authorList>
    </citation>
    <scope>NUCLEOTIDE SEQUENCE [LARGE SCALE GENOMIC DNA]</scope>
    <source>
        <strain evidence="3 4">Cl-TMA</strain>
    </source>
</reference>
<comment type="caution">
    <text evidence="3">The sequence shown here is derived from an EMBL/GenBank/DDBJ whole genome shotgun (WGS) entry which is preliminary data.</text>
</comment>
<gene>
    <name evidence="3" type="ORF">ACERLL_15070</name>
</gene>
<evidence type="ECO:0000256" key="1">
    <source>
        <dbReference type="SAM" id="MobiDB-lite"/>
    </source>
</evidence>
<feature type="compositionally biased region" description="Basic and acidic residues" evidence="1">
    <location>
        <begin position="102"/>
        <end position="113"/>
    </location>
</feature>
<feature type="region of interest" description="Disordered" evidence="1">
    <location>
        <begin position="94"/>
        <end position="113"/>
    </location>
</feature>
<dbReference type="RefSeq" id="WP_373656926.1">
    <property type="nucleotide sequence ID" value="NZ_JBGUAW010000011.1"/>
</dbReference>
<proteinExistence type="predicted"/>
<evidence type="ECO:0000256" key="2">
    <source>
        <dbReference type="SAM" id="SignalP"/>
    </source>
</evidence>
<feature type="chain" id="PRO_5046829840" evidence="2">
    <location>
        <begin position="19"/>
        <end position="113"/>
    </location>
</feature>
<sequence length="113" mass="12660">MRWLFGILLLTFSLPSGAYIADSEPLEPRPASQEKPCKALGNLYKHIAQYRDEGRVPLATLLKLGMDTVVGIMVTDVIRTVYRAERIPPETWPSTVMATCRGQDRAGTRQAER</sequence>
<keyword evidence="2" id="KW-0732">Signal</keyword>
<protein>
    <submittedName>
        <fullName evidence="3">Uncharacterized protein</fullName>
    </submittedName>
</protein>
<feature type="signal peptide" evidence="2">
    <location>
        <begin position="1"/>
        <end position="18"/>
    </location>
</feature>
<organism evidence="3 4">
    <name type="scientific">Thiohalorhabdus methylotrophus</name>
    <dbReference type="NCBI Taxonomy" id="3242694"/>
    <lineage>
        <taxon>Bacteria</taxon>
        <taxon>Pseudomonadati</taxon>
        <taxon>Pseudomonadota</taxon>
        <taxon>Gammaproteobacteria</taxon>
        <taxon>Thiohalorhabdales</taxon>
        <taxon>Thiohalorhabdaceae</taxon>
        <taxon>Thiohalorhabdus</taxon>
    </lineage>
</organism>
<evidence type="ECO:0000313" key="4">
    <source>
        <dbReference type="Proteomes" id="UP001575181"/>
    </source>
</evidence>
<keyword evidence="4" id="KW-1185">Reference proteome</keyword>